<dbReference type="SUPFAM" id="SSF50800">
    <property type="entry name" value="PK beta-barrel domain-like"/>
    <property type="match status" value="1"/>
</dbReference>
<evidence type="ECO:0000313" key="3">
    <source>
        <dbReference type="Proteomes" id="UP000199110"/>
    </source>
</evidence>
<dbReference type="GO" id="GO:0030151">
    <property type="term" value="F:molybdenum ion binding"/>
    <property type="evidence" value="ECO:0007669"/>
    <property type="project" value="InterPro"/>
</dbReference>
<name>A0A1I3NRF4_9RHOB</name>
<accession>A0A1I3NRF4</accession>
<keyword evidence="3" id="KW-1185">Reference proteome</keyword>
<dbReference type="Pfam" id="PF03473">
    <property type="entry name" value="MOSC"/>
    <property type="match status" value="1"/>
</dbReference>
<dbReference type="Gene3D" id="2.40.33.20">
    <property type="entry name" value="PK beta-barrel domain-like"/>
    <property type="match status" value="1"/>
</dbReference>
<dbReference type="STRING" id="390807.SAMN04488095_2232"/>
<dbReference type="PROSITE" id="PS51340">
    <property type="entry name" value="MOSC"/>
    <property type="match status" value="1"/>
</dbReference>
<feature type="domain" description="MOSC" evidence="1">
    <location>
        <begin position="28"/>
        <end position="154"/>
    </location>
</feature>
<dbReference type="PANTHER" id="PTHR36930">
    <property type="entry name" value="METAL-SULFUR CLUSTER BIOSYNTHESIS PROTEINS YUAD-RELATED"/>
    <property type="match status" value="1"/>
</dbReference>
<dbReference type="PANTHER" id="PTHR36930:SF1">
    <property type="entry name" value="MOSC DOMAIN-CONTAINING PROTEIN"/>
    <property type="match status" value="1"/>
</dbReference>
<dbReference type="InterPro" id="IPR011037">
    <property type="entry name" value="Pyrv_Knase-like_insert_dom_sf"/>
</dbReference>
<organism evidence="2 3">
    <name type="scientific">Jannaschia pohangensis</name>
    <dbReference type="NCBI Taxonomy" id="390807"/>
    <lineage>
        <taxon>Bacteria</taxon>
        <taxon>Pseudomonadati</taxon>
        <taxon>Pseudomonadota</taxon>
        <taxon>Alphaproteobacteria</taxon>
        <taxon>Rhodobacterales</taxon>
        <taxon>Roseobacteraceae</taxon>
        <taxon>Jannaschia</taxon>
    </lineage>
</organism>
<protein>
    <submittedName>
        <fullName evidence="2">MOSC domain-containing protein</fullName>
    </submittedName>
</protein>
<dbReference type="Proteomes" id="UP000199110">
    <property type="component" value="Unassembled WGS sequence"/>
</dbReference>
<gene>
    <name evidence="2" type="ORF">SAMN04488095_2232</name>
</gene>
<evidence type="ECO:0000313" key="2">
    <source>
        <dbReference type="EMBL" id="SFJ11855.1"/>
    </source>
</evidence>
<dbReference type="GO" id="GO:0030170">
    <property type="term" value="F:pyridoxal phosphate binding"/>
    <property type="evidence" value="ECO:0007669"/>
    <property type="project" value="InterPro"/>
</dbReference>
<dbReference type="InterPro" id="IPR052716">
    <property type="entry name" value="MOSC_domain"/>
</dbReference>
<proteinExistence type="predicted"/>
<dbReference type="InterPro" id="IPR005302">
    <property type="entry name" value="MoCF_Sase_C"/>
</dbReference>
<sequence>MSYLRDLMATHARPGRVDWIGVRGARRATLVPLDRVAVTDAGLAGDHGRPGKRAVTLIQTEHLPVIAALCDGVVTPEALRRNILVSGINLAALRGRDVAIGAVTLHITGPCAPCSRMEETLGRGGYSAVRHHGGWCASVVTAGQIGLGDAVLPMAEVEE</sequence>
<dbReference type="AlphaFoldDB" id="A0A1I3NRF4"/>
<dbReference type="EMBL" id="FORA01000002">
    <property type="protein sequence ID" value="SFJ11855.1"/>
    <property type="molecule type" value="Genomic_DNA"/>
</dbReference>
<dbReference type="GO" id="GO:0003824">
    <property type="term" value="F:catalytic activity"/>
    <property type="evidence" value="ECO:0007669"/>
    <property type="project" value="InterPro"/>
</dbReference>
<reference evidence="2 3" key="1">
    <citation type="submission" date="2016-10" db="EMBL/GenBank/DDBJ databases">
        <authorList>
            <person name="de Groot N.N."/>
        </authorList>
    </citation>
    <scope>NUCLEOTIDE SEQUENCE [LARGE SCALE GENOMIC DNA]</scope>
    <source>
        <strain evidence="2 3">DSM 19073</strain>
    </source>
</reference>
<evidence type="ECO:0000259" key="1">
    <source>
        <dbReference type="PROSITE" id="PS51340"/>
    </source>
</evidence>